<reference evidence="2 3" key="1">
    <citation type="submission" date="2016-03" db="EMBL/GenBank/DDBJ databases">
        <title>Pediococcus and Lactobacillus from brewery environment - whole genome sequencing and assembly.</title>
        <authorList>
            <person name="Behr J."/>
            <person name="Geissler A.J."/>
            <person name="Vogel R.F."/>
        </authorList>
    </citation>
    <scope>NUCLEOTIDE SEQUENCE [LARGE SCALE GENOMIC DNA]</scope>
    <source>
        <strain evidence="2 3">TMW 1.1995</strain>
        <plasmid evidence="3">pl11995-1</plasmid>
    </source>
</reference>
<organism evidence="2 3">
    <name type="scientific">Secundilactobacillus paracollinoides</name>
    <dbReference type="NCBI Taxonomy" id="240427"/>
    <lineage>
        <taxon>Bacteria</taxon>
        <taxon>Bacillati</taxon>
        <taxon>Bacillota</taxon>
        <taxon>Bacilli</taxon>
        <taxon>Lactobacillales</taxon>
        <taxon>Lactobacillaceae</taxon>
        <taxon>Secundilactobacillus</taxon>
    </lineage>
</organism>
<keyword evidence="1" id="KW-0472">Membrane</keyword>
<geneLocation type="plasmid" evidence="3">
    <name>pl11995-1</name>
</geneLocation>
<dbReference type="AlphaFoldDB" id="A0A1B2J2L7"/>
<dbReference type="Proteomes" id="UP000093267">
    <property type="component" value="Plasmid pL11995-1"/>
</dbReference>
<accession>A0A1B2J2L7</accession>
<sequence>MFLLLTLIVIWAGYKFFTQWIWWIIGIMLLIDVWKIVTSWPALLIIAGTCFYLLYKRHKENMPRKKVKPKLSGPVNMQGKHF</sequence>
<gene>
    <name evidence="2" type="ORF">AYR63_15400</name>
</gene>
<feature type="transmembrane region" description="Helical" evidence="1">
    <location>
        <begin position="7"/>
        <end position="31"/>
    </location>
</feature>
<proteinExistence type="predicted"/>
<evidence type="ECO:0000313" key="3">
    <source>
        <dbReference type="Proteomes" id="UP000093267"/>
    </source>
</evidence>
<evidence type="ECO:0000256" key="1">
    <source>
        <dbReference type="SAM" id="Phobius"/>
    </source>
</evidence>
<name>A0A1B2J2L7_9LACO</name>
<protein>
    <submittedName>
        <fullName evidence="2">Uncharacterized protein</fullName>
    </submittedName>
</protein>
<feature type="transmembrane region" description="Helical" evidence="1">
    <location>
        <begin position="37"/>
        <end position="55"/>
    </location>
</feature>
<keyword evidence="1" id="KW-0812">Transmembrane</keyword>
<dbReference type="EMBL" id="CP014925">
    <property type="protein sequence ID" value="ANZ68537.1"/>
    <property type="molecule type" value="Genomic_DNA"/>
</dbReference>
<keyword evidence="3" id="KW-1185">Reference proteome</keyword>
<evidence type="ECO:0000313" key="2">
    <source>
        <dbReference type="EMBL" id="ANZ68537.1"/>
    </source>
</evidence>
<keyword evidence="2" id="KW-0614">Plasmid</keyword>
<keyword evidence="1" id="KW-1133">Transmembrane helix</keyword>